<evidence type="ECO:0000313" key="2">
    <source>
        <dbReference type="EMBL" id="ERN01294.1"/>
    </source>
</evidence>
<dbReference type="AlphaFoldDB" id="W1P0X8"/>
<accession>W1P0X8</accession>
<keyword evidence="3" id="KW-1185">Reference proteome</keyword>
<proteinExistence type="predicted"/>
<feature type="compositionally biased region" description="Low complexity" evidence="1">
    <location>
        <begin position="85"/>
        <end position="124"/>
    </location>
</feature>
<protein>
    <submittedName>
        <fullName evidence="2">Uncharacterized protein</fullName>
    </submittedName>
</protein>
<dbReference type="Proteomes" id="UP000017836">
    <property type="component" value="Unassembled WGS sequence"/>
</dbReference>
<sequence length="256" mass="28682">MGRRLLTPPDTPLFASLDSEPAAVRLNLGHRTKLPNGTSRGSSRFKPDGVTSSLQNSSTDHNSGHRRSHSSAKIGSSKAHTMPLTSYKRSSSTPPSISSPSSTNKSRSSSIRRSTSTGKRSTSTGKGLIERNSRSQGSSPELPSAHLNNYRTAHKFSDMGPRHRSLPSFPCREGAYSLWPTSLNHKRIQREDKIHTQTRTQKEDKTHTQTRTHKEDKIHTQIITQKEDKTYTQTRPQREDKFHAQSRKPKEDKVHA</sequence>
<reference evidence="3" key="1">
    <citation type="journal article" date="2013" name="Science">
        <title>The Amborella genome and the evolution of flowering plants.</title>
        <authorList>
            <consortium name="Amborella Genome Project"/>
        </authorList>
    </citation>
    <scope>NUCLEOTIDE SEQUENCE [LARGE SCALE GENOMIC DNA]</scope>
</reference>
<organism evidence="2 3">
    <name type="scientific">Amborella trichopoda</name>
    <dbReference type="NCBI Taxonomy" id="13333"/>
    <lineage>
        <taxon>Eukaryota</taxon>
        <taxon>Viridiplantae</taxon>
        <taxon>Streptophyta</taxon>
        <taxon>Embryophyta</taxon>
        <taxon>Tracheophyta</taxon>
        <taxon>Spermatophyta</taxon>
        <taxon>Magnoliopsida</taxon>
        <taxon>Amborellales</taxon>
        <taxon>Amborellaceae</taxon>
        <taxon>Amborella</taxon>
    </lineage>
</organism>
<evidence type="ECO:0000256" key="1">
    <source>
        <dbReference type="SAM" id="MobiDB-lite"/>
    </source>
</evidence>
<feature type="compositionally biased region" description="Polar residues" evidence="1">
    <location>
        <begin position="134"/>
        <end position="146"/>
    </location>
</feature>
<feature type="region of interest" description="Disordered" evidence="1">
    <location>
        <begin position="196"/>
        <end position="256"/>
    </location>
</feature>
<gene>
    <name evidence="2" type="ORF">AMTR_s00002p00252570</name>
</gene>
<dbReference type="Gramene" id="ERN01294">
    <property type="protein sequence ID" value="ERN01294"/>
    <property type="gene ID" value="AMTR_s00002p00252570"/>
</dbReference>
<feature type="region of interest" description="Disordered" evidence="1">
    <location>
        <begin position="26"/>
        <end position="146"/>
    </location>
</feature>
<evidence type="ECO:0000313" key="3">
    <source>
        <dbReference type="Proteomes" id="UP000017836"/>
    </source>
</evidence>
<feature type="compositionally biased region" description="Polar residues" evidence="1">
    <location>
        <begin position="50"/>
        <end position="61"/>
    </location>
</feature>
<dbReference type="HOGENOM" id="CLU_1087193_0_0_1"/>
<name>W1P0X8_AMBTC</name>
<dbReference type="EMBL" id="KI394767">
    <property type="protein sequence ID" value="ERN01294.1"/>
    <property type="molecule type" value="Genomic_DNA"/>
</dbReference>